<proteinExistence type="predicted"/>
<evidence type="ECO:0000259" key="2">
    <source>
        <dbReference type="Pfam" id="PF02893"/>
    </source>
</evidence>
<dbReference type="AlphaFoldDB" id="A0A1J5T0T0"/>
<dbReference type="InterPro" id="IPR011993">
    <property type="entry name" value="PH-like_dom_sf"/>
</dbReference>
<dbReference type="InterPro" id="IPR004182">
    <property type="entry name" value="GRAM"/>
</dbReference>
<feature type="transmembrane region" description="Helical" evidence="1">
    <location>
        <begin position="7"/>
        <end position="28"/>
    </location>
</feature>
<protein>
    <submittedName>
        <fullName evidence="3">GRAM domain protein</fullName>
    </submittedName>
</protein>
<accession>A0A1J5T0T0</accession>
<name>A0A1J5T0T0_9ZZZZ</name>
<evidence type="ECO:0000313" key="3">
    <source>
        <dbReference type="EMBL" id="OIR14367.1"/>
    </source>
</evidence>
<gene>
    <name evidence="3" type="ORF">GALL_48400</name>
</gene>
<organism evidence="3">
    <name type="scientific">mine drainage metagenome</name>
    <dbReference type="NCBI Taxonomy" id="410659"/>
    <lineage>
        <taxon>unclassified sequences</taxon>
        <taxon>metagenomes</taxon>
        <taxon>ecological metagenomes</taxon>
    </lineage>
</organism>
<evidence type="ECO:0000256" key="1">
    <source>
        <dbReference type="SAM" id="Phobius"/>
    </source>
</evidence>
<keyword evidence="1" id="KW-1133">Transmembrane helix</keyword>
<keyword evidence="1" id="KW-0812">Transmembrane</keyword>
<dbReference type="Pfam" id="PF02893">
    <property type="entry name" value="GRAM"/>
    <property type="match status" value="1"/>
</dbReference>
<feature type="transmembrane region" description="Helical" evidence="1">
    <location>
        <begin position="40"/>
        <end position="63"/>
    </location>
</feature>
<dbReference type="EMBL" id="MLJW01000012">
    <property type="protein sequence ID" value="OIR14367.1"/>
    <property type="molecule type" value="Genomic_DNA"/>
</dbReference>
<keyword evidence="1" id="KW-0472">Membrane</keyword>
<dbReference type="Gene3D" id="2.30.29.30">
    <property type="entry name" value="Pleckstrin-homology domain (PH domain)/Phosphotyrosine-binding domain (PTB)"/>
    <property type="match status" value="1"/>
</dbReference>
<reference evidence="3" key="1">
    <citation type="submission" date="2016-10" db="EMBL/GenBank/DDBJ databases">
        <title>Sequence of Gallionella enrichment culture.</title>
        <authorList>
            <person name="Poehlein A."/>
            <person name="Muehling M."/>
            <person name="Daniel R."/>
        </authorList>
    </citation>
    <scope>NUCLEOTIDE SEQUENCE</scope>
</reference>
<feature type="domain" description="GRAM" evidence="2">
    <location>
        <begin position="72"/>
        <end position="154"/>
    </location>
</feature>
<comment type="caution">
    <text evidence="3">The sequence shown here is derived from an EMBL/GenBank/DDBJ whole genome shotgun (WGS) entry which is preliminary data.</text>
</comment>
<sequence length="179" mass="20024">MNKKNRFRAGLSFGIGMTVFFILQNLLTNENQTSNQVFKSIVAGLVAGAISGVVFGWLIGLFSKSKFVKQTSKIDTEQDENILFETPANHFKGIEGVAGKLYLTNKRLIFKSHKLNIQNHQLAIQLTDINDVGRYKTLGVVNNGLSITTVNGKTEKFVVEQVEDWIKFLTEQNSLQQSI</sequence>